<dbReference type="CDD" id="cd05352">
    <property type="entry name" value="MDH-like_SDR_c"/>
    <property type="match status" value="1"/>
</dbReference>
<keyword evidence="2" id="KW-0521">NADP</keyword>
<dbReference type="GeneID" id="92010643"/>
<evidence type="ECO:0000313" key="9">
    <source>
        <dbReference type="Proteomes" id="UP000034182"/>
    </source>
</evidence>
<dbReference type="STRING" id="420778.A0A0G2H1R3"/>
<dbReference type="Gene3D" id="3.40.50.720">
    <property type="entry name" value="NAD(P)-binding Rossmann-like Domain"/>
    <property type="match status" value="1"/>
</dbReference>
<dbReference type="EMBL" id="JAJVCZ030000006">
    <property type="protein sequence ID" value="KAL0259053.1"/>
    <property type="molecule type" value="Genomic_DNA"/>
</dbReference>
<dbReference type="Proteomes" id="UP001430584">
    <property type="component" value="Unassembled WGS sequence"/>
</dbReference>
<evidence type="ECO:0000256" key="3">
    <source>
        <dbReference type="ARBA" id="ARBA00023002"/>
    </source>
</evidence>
<evidence type="ECO:0000256" key="5">
    <source>
        <dbReference type="ARBA" id="ARBA00069279"/>
    </source>
</evidence>
<organism evidence="7 9">
    <name type="scientific">Diplodia seriata</name>
    <dbReference type="NCBI Taxonomy" id="420778"/>
    <lineage>
        <taxon>Eukaryota</taxon>
        <taxon>Fungi</taxon>
        <taxon>Dikarya</taxon>
        <taxon>Ascomycota</taxon>
        <taxon>Pezizomycotina</taxon>
        <taxon>Dothideomycetes</taxon>
        <taxon>Dothideomycetes incertae sedis</taxon>
        <taxon>Botryosphaeriales</taxon>
        <taxon>Botryosphaeriaceae</taxon>
        <taxon>Diplodia</taxon>
    </lineage>
</organism>
<dbReference type="PRINTS" id="PR00081">
    <property type="entry name" value="GDHRDH"/>
</dbReference>
<evidence type="ECO:0000313" key="6">
    <source>
        <dbReference type="EMBL" id="KAL0259053.1"/>
    </source>
</evidence>
<dbReference type="PRINTS" id="PR00080">
    <property type="entry name" value="SDRFAMILY"/>
</dbReference>
<reference evidence="8 10" key="3">
    <citation type="submission" date="2017-01" db="EMBL/GenBank/DDBJ databases">
        <title>Draft genome sequence of Diplodia seriata F98.1, a fungal species involved in grapevine trunk diseases.</title>
        <authorList>
            <person name="Robert-Siegwald G."/>
            <person name="Vallet J."/>
            <person name="Abou-Mansour E."/>
            <person name="Xu J."/>
            <person name="Rey P."/>
            <person name="Bertsch C."/>
            <person name="Rego C."/>
            <person name="Larignon P."/>
            <person name="Fontaine F."/>
            <person name="Lebrun M.-H."/>
        </authorList>
    </citation>
    <scope>NUCLEOTIDE SEQUENCE [LARGE SCALE GENOMIC DNA]</scope>
    <source>
        <strain evidence="8 10">F98.1</strain>
    </source>
</reference>
<dbReference type="InterPro" id="IPR036291">
    <property type="entry name" value="NAD(P)-bd_dom_sf"/>
</dbReference>
<sequence length="293" mass="31562">MSDGAINNGVFSLNNTAAPKQDQVLPLFSLKGKTAIVSGAGAGIGLAVAHGFAEAGANVAIWYNSNKKALDRAAEIEKKYGVKCKAYQVNVTDEANVKKQVHDIVKEFNGRLDIFVANSGIPWTQGPAIDGEVAHYHKVVSTDLDGTFFCARAVGEIWRRQWKEGTDLNGNKLENYSYGSFIATASMSGHIVNIPQLQAAYNAAKAGVIHLCRSLAVEWVNFARANSISPGYMATEISDFIPQETKDIWKSKIPMGREGEAYELKGAYLYLASDASSYTTGADILVDGGYALP</sequence>
<dbReference type="PANTHER" id="PTHR43008:SF13">
    <property type="entry name" value="L-XYLULOSE REDUCTASE-RELATED"/>
    <property type="match status" value="1"/>
</dbReference>
<comment type="caution">
    <text evidence="7">The sequence shown here is derived from an EMBL/GenBank/DDBJ whole genome shotgun (WGS) entry which is preliminary data.</text>
</comment>
<dbReference type="AlphaFoldDB" id="A0A0G2H1R3"/>
<evidence type="ECO:0000313" key="11">
    <source>
        <dbReference type="Proteomes" id="UP001430584"/>
    </source>
</evidence>
<dbReference type="Proteomes" id="UP000034182">
    <property type="component" value="Unassembled WGS sequence"/>
</dbReference>
<keyword evidence="11" id="KW-1185">Reference proteome</keyword>
<protein>
    <recommendedName>
        <fullName evidence="5">NADP-dependent mannitol dehydrogenase</fullName>
        <ecNumber evidence="4">1.1.1.138</ecNumber>
    </recommendedName>
</protein>
<gene>
    <name evidence="6" type="primary">SOU1</name>
    <name evidence="8" type="ORF">BK809_0004287</name>
    <name evidence="6" type="ORF">SLS55_006558</name>
    <name evidence="7" type="ORF">UCDDS831_g03450</name>
</gene>
<dbReference type="EMBL" id="LAQI01000073">
    <property type="protein sequence ID" value="KKY22735.1"/>
    <property type="molecule type" value="Genomic_DNA"/>
</dbReference>
<accession>A0A0G2H1R3</accession>
<dbReference type="RefSeq" id="XP_066632082.1">
    <property type="nucleotide sequence ID" value="XM_066777987.1"/>
</dbReference>
<evidence type="ECO:0000256" key="2">
    <source>
        <dbReference type="ARBA" id="ARBA00022857"/>
    </source>
</evidence>
<evidence type="ECO:0000313" key="10">
    <source>
        <dbReference type="Proteomes" id="UP000190776"/>
    </source>
</evidence>
<evidence type="ECO:0000256" key="4">
    <source>
        <dbReference type="ARBA" id="ARBA00066645"/>
    </source>
</evidence>
<evidence type="ECO:0000313" key="8">
    <source>
        <dbReference type="EMBL" id="OMP85616.1"/>
    </source>
</evidence>
<dbReference type="OrthoDB" id="1888931at2759"/>
<keyword evidence="3" id="KW-0560">Oxidoreductase</keyword>
<dbReference type="Pfam" id="PF13561">
    <property type="entry name" value="adh_short_C2"/>
    <property type="match status" value="1"/>
</dbReference>
<comment type="similarity">
    <text evidence="1">Belongs to the short-chain dehydrogenases/reductases (SDR) family.</text>
</comment>
<dbReference type="EC" id="1.1.1.138" evidence="4"/>
<dbReference type="SUPFAM" id="SSF51735">
    <property type="entry name" value="NAD(P)-binding Rossmann-fold domains"/>
    <property type="match status" value="1"/>
</dbReference>
<dbReference type="FunFam" id="3.40.50.720:FF:000090">
    <property type="entry name" value="NADP-dependent mannitol dehydrogenase"/>
    <property type="match status" value="1"/>
</dbReference>
<evidence type="ECO:0000256" key="1">
    <source>
        <dbReference type="ARBA" id="ARBA00006484"/>
    </source>
</evidence>
<name>A0A0G2H1R3_9PEZI</name>
<dbReference type="GO" id="GO:0050664">
    <property type="term" value="F:oxidoreductase activity, acting on NAD(P)H, oxygen as acceptor"/>
    <property type="evidence" value="ECO:0007669"/>
    <property type="project" value="TreeGrafter"/>
</dbReference>
<dbReference type="EMBL" id="MSZU01000084">
    <property type="protein sequence ID" value="OMP85616.1"/>
    <property type="molecule type" value="Genomic_DNA"/>
</dbReference>
<dbReference type="InterPro" id="IPR020904">
    <property type="entry name" value="Sc_DH/Rdtase_CS"/>
</dbReference>
<proteinExistence type="inferred from homology"/>
<dbReference type="GO" id="GO:0019594">
    <property type="term" value="P:mannitol metabolic process"/>
    <property type="evidence" value="ECO:0007669"/>
    <property type="project" value="UniProtKB-ARBA"/>
</dbReference>
<reference evidence="7 9" key="2">
    <citation type="submission" date="2015-05" db="EMBL/GenBank/DDBJ databases">
        <title>Distinctive expansion of gene families associated with plant cell wall degradation and secondary metabolism in the genomes of grapevine trunk pathogens.</title>
        <authorList>
            <person name="Lawrence D.P."/>
            <person name="Travadon R."/>
            <person name="Rolshausen P.E."/>
            <person name="Baumgartner K."/>
        </authorList>
    </citation>
    <scope>NUCLEOTIDE SEQUENCE [LARGE SCALE GENOMIC DNA]</scope>
    <source>
        <strain evidence="7">DS831</strain>
    </source>
</reference>
<dbReference type="GO" id="GO:0050085">
    <property type="term" value="F:mannitol 2-dehydrogenase (NADP+) activity"/>
    <property type="evidence" value="ECO:0007669"/>
    <property type="project" value="UniProtKB-EC"/>
</dbReference>
<dbReference type="InterPro" id="IPR002347">
    <property type="entry name" value="SDR_fam"/>
</dbReference>
<evidence type="ECO:0000313" key="7">
    <source>
        <dbReference type="EMBL" id="KKY22735.1"/>
    </source>
</evidence>
<reference evidence="7 9" key="1">
    <citation type="submission" date="2015-03" db="EMBL/GenBank/DDBJ databases">
        <authorList>
            <person name="Morales-Cruz A."/>
            <person name="Amrine K.C."/>
            <person name="Cantu D."/>
        </authorList>
    </citation>
    <scope>NUCLEOTIDE SEQUENCE [LARGE SCALE GENOMIC DNA]</scope>
    <source>
        <strain evidence="7">DS831</strain>
    </source>
</reference>
<dbReference type="PROSITE" id="PS00061">
    <property type="entry name" value="ADH_SHORT"/>
    <property type="match status" value="1"/>
</dbReference>
<dbReference type="Proteomes" id="UP000190776">
    <property type="component" value="Unassembled WGS sequence"/>
</dbReference>
<dbReference type="PANTHER" id="PTHR43008">
    <property type="entry name" value="BENZIL REDUCTASE"/>
    <property type="match status" value="1"/>
</dbReference>
<reference evidence="6 11" key="4">
    <citation type="submission" date="2024-02" db="EMBL/GenBank/DDBJ databases">
        <title>De novo assembly and annotation of 12 fungi associated with fruit tree decline syndrome in Ontario, Canada.</title>
        <authorList>
            <person name="Sulman M."/>
            <person name="Ellouze W."/>
            <person name="Ilyukhin E."/>
        </authorList>
    </citation>
    <scope>NUCLEOTIDE SEQUENCE [LARGE SCALE GENOMIC DNA]</scope>
    <source>
        <strain evidence="6 11">FDS-637</strain>
    </source>
</reference>